<dbReference type="AlphaFoldDB" id="E7N439"/>
<dbReference type="HOGENOM" id="CLU_2208751_0_0_9"/>
<protein>
    <submittedName>
        <fullName evidence="1">Putative phage head-tail adaptor</fullName>
    </submittedName>
</protein>
<dbReference type="STRING" id="749551.HMPREF9555_01780"/>
<evidence type="ECO:0000313" key="2">
    <source>
        <dbReference type="Proteomes" id="UP000004633"/>
    </source>
</evidence>
<organism evidence="1 2">
    <name type="scientific">Selenomonas artemidis F0399</name>
    <dbReference type="NCBI Taxonomy" id="749551"/>
    <lineage>
        <taxon>Bacteria</taxon>
        <taxon>Bacillati</taxon>
        <taxon>Bacillota</taxon>
        <taxon>Negativicutes</taxon>
        <taxon>Selenomonadales</taxon>
        <taxon>Selenomonadaceae</taxon>
        <taxon>Selenomonas</taxon>
    </lineage>
</organism>
<comment type="caution">
    <text evidence="1">The sequence shown here is derived from an EMBL/GenBank/DDBJ whole genome shotgun (WGS) entry which is preliminary data.</text>
</comment>
<dbReference type="Gene3D" id="2.40.10.270">
    <property type="entry name" value="Bacteriophage SPP1 head-tail adaptor protein"/>
    <property type="match status" value="1"/>
</dbReference>
<proteinExistence type="predicted"/>
<sequence length="100" mass="11484">MRYRVTIRRRIQKPDGMGGFSSKWEDVGQLWADVRSPRIREQLAAGTPATELTGEIVTRRGGVEIRRGDQVVEGRHRYEVIDVKPYDLETQCALVREVES</sequence>
<dbReference type="Pfam" id="PF05521">
    <property type="entry name" value="Phage_HCP"/>
    <property type="match status" value="1"/>
</dbReference>
<accession>E7N439</accession>
<dbReference type="InterPro" id="IPR008767">
    <property type="entry name" value="Phage_SPP1_head-tail_adaptor"/>
</dbReference>
<evidence type="ECO:0000313" key="1">
    <source>
        <dbReference type="EMBL" id="EFW29080.1"/>
    </source>
</evidence>
<keyword evidence="2" id="KW-1185">Reference proteome</keyword>
<gene>
    <name evidence="1" type="ORF">HMPREF9555_01780</name>
</gene>
<name>E7N439_9FIRM</name>
<dbReference type="EMBL" id="AECV01000041">
    <property type="protein sequence ID" value="EFW29080.1"/>
    <property type="molecule type" value="Genomic_DNA"/>
</dbReference>
<dbReference type="Proteomes" id="UP000004633">
    <property type="component" value="Unassembled WGS sequence"/>
</dbReference>
<dbReference type="InterPro" id="IPR038666">
    <property type="entry name" value="SSP1_head-tail_sf"/>
</dbReference>
<reference evidence="1 2" key="1">
    <citation type="submission" date="2010-08" db="EMBL/GenBank/DDBJ databases">
        <authorList>
            <person name="Weinstock G."/>
            <person name="Sodergren E."/>
            <person name="Clifton S."/>
            <person name="Fulton L."/>
            <person name="Fulton B."/>
            <person name="Courtney L."/>
            <person name="Fronick C."/>
            <person name="Harrison M."/>
            <person name="Strong C."/>
            <person name="Farmer C."/>
            <person name="Delahaunty K."/>
            <person name="Markovic C."/>
            <person name="Hall O."/>
            <person name="Minx P."/>
            <person name="Tomlinson C."/>
            <person name="Mitreva M."/>
            <person name="Hou S."/>
            <person name="Chen J."/>
            <person name="Wollam A."/>
            <person name="Pepin K.H."/>
            <person name="Johnson M."/>
            <person name="Bhonagiri V."/>
            <person name="Zhang X."/>
            <person name="Suruliraj S."/>
            <person name="Warren W."/>
            <person name="Chinwalla A."/>
            <person name="Mardis E.R."/>
            <person name="Wilson R.K."/>
        </authorList>
    </citation>
    <scope>NUCLEOTIDE SEQUENCE [LARGE SCALE GENOMIC DNA]</scope>
    <source>
        <strain evidence="1 2">F0399</strain>
    </source>
</reference>